<dbReference type="InterPro" id="IPR001810">
    <property type="entry name" value="F-box_dom"/>
</dbReference>
<dbReference type="Pfam" id="PF07734">
    <property type="entry name" value="FBA_1"/>
    <property type="match status" value="1"/>
</dbReference>
<proteinExistence type="predicted"/>
<dbReference type="Proteomes" id="UP000694864">
    <property type="component" value="Chromosome 5"/>
</dbReference>
<dbReference type="Gene3D" id="1.20.1280.50">
    <property type="match status" value="1"/>
</dbReference>
<evidence type="ECO:0000259" key="1">
    <source>
        <dbReference type="SMART" id="SM00256"/>
    </source>
</evidence>
<dbReference type="GeneID" id="109132929"/>
<dbReference type="InterPro" id="IPR006527">
    <property type="entry name" value="F-box-assoc_dom_typ1"/>
</dbReference>
<organism evidence="2 3">
    <name type="scientific">Camelina sativa</name>
    <name type="common">False flax</name>
    <name type="synonym">Myagrum sativum</name>
    <dbReference type="NCBI Taxonomy" id="90675"/>
    <lineage>
        <taxon>Eukaryota</taxon>
        <taxon>Viridiplantae</taxon>
        <taxon>Streptophyta</taxon>
        <taxon>Embryophyta</taxon>
        <taxon>Tracheophyta</taxon>
        <taxon>Spermatophyta</taxon>
        <taxon>Magnoliopsida</taxon>
        <taxon>eudicotyledons</taxon>
        <taxon>Gunneridae</taxon>
        <taxon>Pentapetalae</taxon>
        <taxon>rosids</taxon>
        <taxon>malvids</taxon>
        <taxon>Brassicales</taxon>
        <taxon>Brassicaceae</taxon>
        <taxon>Camelineae</taxon>
        <taxon>Camelina</taxon>
    </lineage>
</organism>
<reference evidence="2" key="1">
    <citation type="journal article" date="2014" name="Nat. Commun.">
        <title>The emerging biofuel crop Camelina sativa retains a highly undifferentiated hexaploid genome structure.</title>
        <authorList>
            <person name="Kagale S."/>
            <person name="Koh C."/>
            <person name="Nixon J."/>
            <person name="Bollina V."/>
            <person name="Clarke W.E."/>
            <person name="Tuteja R."/>
            <person name="Spillane C."/>
            <person name="Robinson S.J."/>
            <person name="Links M.G."/>
            <person name="Clarke C."/>
            <person name="Higgins E.E."/>
            <person name="Huebert T."/>
            <person name="Sharpe A.G."/>
            <person name="Parkin I.A."/>
        </authorList>
    </citation>
    <scope>NUCLEOTIDE SEQUENCE [LARGE SCALE GENOMIC DNA]</scope>
    <source>
        <strain evidence="2">cv. DH55</strain>
    </source>
</reference>
<feature type="domain" description="F-box" evidence="1">
    <location>
        <begin position="6"/>
        <end position="46"/>
    </location>
</feature>
<accession>A0ABM1RPK5</accession>
<protein>
    <submittedName>
        <fullName evidence="3">Probable F-box protein At1g67455</fullName>
    </submittedName>
</protein>
<dbReference type="PANTHER" id="PTHR46301:SF77">
    <property type="entry name" value="F-BOX ONLY PROTEIN 6"/>
    <property type="match status" value="1"/>
</dbReference>
<keyword evidence="2" id="KW-1185">Reference proteome</keyword>
<dbReference type="SMART" id="SM00256">
    <property type="entry name" value="FBOX"/>
    <property type="match status" value="1"/>
</dbReference>
<name>A0ABM1RPK5_CAMSA</name>
<gene>
    <name evidence="3" type="primary">LOC109132929</name>
</gene>
<evidence type="ECO:0000313" key="3">
    <source>
        <dbReference type="RefSeq" id="XP_019100943.1"/>
    </source>
</evidence>
<dbReference type="RefSeq" id="XP_019100943.1">
    <property type="nucleotide sequence ID" value="XM_019245398.1"/>
</dbReference>
<dbReference type="PANTHER" id="PTHR46301">
    <property type="entry name" value="F-BOX/KELCH-REPEAT PROTEIN"/>
    <property type="match status" value="1"/>
</dbReference>
<reference evidence="3" key="2">
    <citation type="submission" date="2025-08" db="UniProtKB">
        <authorList>
            <consortium name="RefSeq"/>
        </authorList>
    </citation>
    <scope>IDENTIFICATION</scope>
    <source>
        <tissue evidence="3">Leaf</tissue>
    </source>
</reference>
<dbReference type="InterPro" id="IPR036047">
    <property type="entry name" value="F-box-like_dom_sf"/>
</dbReference>
<feature type="non-terminal residue" evidence="3">
    <location>
        <position position="211"/>
    </location>
</feature>
<dbReference type="Pfam" id="PF12937">
    <property type="entry name" value="F-box-like"/>
    <property type="match status" value="1"/>
</dbReference>
<sequence>MEGSDLPVDMLVEILSRAPKPSIGAVRSTCKQWNDLSKDRILCKGEAKKQFSAFMIKEFKVCSMKFDLYRILHEDVILVKASIKQIEEFNEVKMHHAFHCDGLMLLVMGNMRINFRLVVWNPYLGKIWSIKPRNSYHIHNSSHYWKDWILEKSGSWRSCSIVFSPTSVLLCSKFSANQSRPRTIAYLAKEKIEIINQSFLQYLICLFHHLL</sequence>
<dbReference type="SUPFAM" id="SSF81383">
    <property type="entry name" value="F-box domain"/>
    <property type="match status" value="1"/>
</dbReference>
<evidence type="ECO:0000313" key="2">
    <source>
        <dbReference type="Proteomes" id="UP000694864"/>
    </source>
</evidence>